<dbReference type="PANTHER" id="PTHR22619:SF1">
    <property type="entry name" value="ZINC FINGER SWIM DOMAIN-CONTAINING PROTEIN 8"/>
    <property type="match status" value="1"/>
</dbReference>
<proteinExistence type="predicted"/>
<dbReference type="Proteomes" id="UP000054047">
    <property type="component" value="Unassembled WGS sequence"/>
</dbReference>
<name>A0A0C2H6M2_9BILA</name>
<dbReference type="GO" id="GO:0031462">
    <property type="term" value="C:Cul2-RING ubiquitin ligase complex"/>
    <property type="evidence" value="ECO:0007669"/>
    <property type="project" value="TreeGrafter"/>
</dbReference>
<dbReference type="AlphaFoldDB" id="A0A0C2H6M2"/>
<gene>
    <name evidence="2" type="ORF">ANCDUO_02500</name>
</gene>
<feature type="region of interest" description="Disordered" evidence="1">
    <location>
        <begin position="12"/>
        <end position="31"/>
    </location>
</feature>
<evidence type="ECO:0000313" key="2">
    <source>
        <dbReference type="EMBL" id="KIH67174.1"/>
    </source>
</evidence>
<accession>A0A0C2H6M2</accession>
<sequence>MSGEDDWLVQAAAREAGMLHPAPDSFEDSDRFEGDSECSWVSSESITLAKNWRGWSQSSPGDTLQSVTKTVSPLADLAARVCARQMSFVDLERNYRDICQNRKHVSEVPVSHSLPDKLFLSVVYWCFPATADDIRLYSCLANGNADEFNNGDSLYQTGAVKDVVQIGKLSSLSSSVCYTPGLRAASKAYACYSQRFVEC</sequence>
<dbReference type="OrthoDB" id="5811954at2759"/>
<evidence type="ECO:0000256" key="1">
    <source>
        <dbReference type="SAM" id="MobiDB-lite"/>
    </source>
</evidence>
<dbReference type="EMBL" id="KN726808">
    <property type="protein sequence ID" value="KIH67174.1"/>
    <property type="molecule type" value="Genomic_DNA"/>
</dbReference>
<keyword evidence="3" id="KW-1185">Reference proteome</keyword>
<organism evidence="2 3">
    <name type="scientific">Ancylostoma duodenale</name>
    <dbReference type="NCBI Taxonomy" id="51022"/>
    <lineage>
        <taxon>Eukaryota</taxon>
        <taxon>Metazoa</taxon>
        <taxon>Ecdysozoa</taxon>
        <taxon>Nematoda</taxon>
        <taxon>Chromadorea</taxon>
        <taxon>Rhabditida</taxon>
        <taxon>Rhabditina</taxon>
        <taxon>Rhabditomorpha</taxon>
        <taxon>Strongyloidea</taxon>
        <taxon>Ancylostomatidae</taxon>
        <taxon>Ancylostomatinae</taxon>
        <taxon>Ancylostoma</taxon>
    </lineage>
</organism>
<reference evidence="2 3" key="1">
    <citation type="submission" date="2013-12" db="EMBL/GenBank/DDBJ databases">
        <title>Draft genome of the parsitic nematode Ancylostoma duodenale.</title>
        <authorList>
            <person name="Mitreva M."/>
        </authorList>
    </citation>
    <scope>NUCLEOTIDE SEQUENCE [LARGE SCALE GENOMIC DNA]</scope>
    <source>
        <strain evidence="2 3">Zhejiang</strain>
    </source>
</reference>
<evidence type="ECO:0000313" key="3">
    <source>
        <dbReference type="Proteomes" id="UP000054047"/>
    </source>
</evidence>
<dbReference type="PANTHER" id="PTHR22619">
    <property type="entry name" value="ZINC FINGER SWIM DOMAIN CONTAINING PROTEIN 4, 5, 6"/>
    <property type="match status" value="1"/>
</dbReference>
<protein>
    <submittedName>
        <fullName evidence="2">Uncharacterized protein</fullName>
    </submittedName>
</protein>